<dbReference type="OrthoDB" id="1881at2759"/>
<protein>
    <recommendedName>
        <fullName evidence="1">CBM21 domain-containing protein</fullName>
    </recommendedName>
</protein>
<proteinExistence type="predicted"/>
<feature type="domain" description="CBM21" evidence="1">
    <location>
        <begin position="3"/>
        <end position="37"/>
    </location>
</feature>
<dbReference type="InterPro" id="IPR038175">
    <property type="entry name" value="CBM21_dom_sf"/>
</dbReference>
<accession>A0A3S5CK38</accession>
<sequence length="60" mass="6622">MSAVQVINLAYEKKVTIRVTTDSWRSFTDYEACYTPAEAGSPMPFGSYLRPTNGPAPFTS</sequence>
<reference evidence="2" key="1">
    <citation type="submission" date="2018-11" db="EMBL/GenBank/DDBJ databases">
        <authorList>
            <consortium name="Pathogen Informatics"/>
        </authorList>
    </citation>
    <scope>NUCLEOTIDE SEQUENCE</scope>
</reference>
<feature type="non-terminal residue" evidence="2">
    <location>
        <position position="60"/>
    </location>
</feature>
<keyword evidence="3" id="KW-1185">Reference proteome</keyword>
<organism evidence="2 3">
    <name type="scientific">Protopolystoma xenopodis</name>
    <dbReference type="NCBI Taxonomy" id="117903"/>
    <lineage>
        <taxon>Eukaryota</taxon>
        <taxon>Metazoa</taxon>
        <taxon>Spiralia</taxon>
        <taxon>Lophotrochozoa</taxon>
        <taxon>Platyhelminthes</taxon>
        <taxon>Monogenea</taxon>
        <taxon>Polyopisthocotylea</taxon>
        <taxon>Polystomatidea</taxon>
        <taxon>Polystomatidae</taxon>
        <taxon>Protopolystoma</taxon>
    </lineage>
</organism>
<dbReference type="EMBL" id="CAAALY010090051">
    <property type="protein sequence ID" value="VEL27815.1"/>
    <property type="molecule type" value="Genomic_DNA"/>
</dbReference>
<evidence type="ECO:0000313" key="3">
    <source>
        <dbReference type="Proteomes" id="UP000784294"/>
    </source>
</evidence>
<evidence type="ECO:0000259" key="1">
    <source>
        <dbReference type="Pfam" id="PF03370"/>
    </source>
</evidence>
<comment type="caution">
    <text evidence="2">The sequence shown here is derived from an EMBL/GenBank/DDBJ whole genome shotgun (WGS) entry which is preliminary data.</text>
</comment>
<evidence type="ECO:0000313" key="2">
    <source>
        <dbReference type="EMBL" id="VEL27815.1"/>
    </source>
</evidence>
<dbReference type="Pfam" id="PF03370">
    <property type="entry name" value="CBM_21"/>
    <property type="match status" value="1"/>
</dbReference>
<dbReference type="Gene3D" id="2.60.40.2440">
    <property type="entry name" value="Carbohydrate binding type-21 domain"/>
    <property type="match status" value="1"/>
</dbReference>
<dbReference type="InterPro" id="IPR005036">
    <property type="entry name" value="CBM21_dom"/>
</dbReference>
<name>A0A3S5CK38_9PLAT</name>
<gene>
    <name evidence="2" type="ORF">PXEA_LOCUS21255</name>
</gene>
<dbReference type="Proteomes" id="UP000784294">
    <property type="component" value="Unassembled WGS sequence"/>
</dbReference>
<dbReference type="AlphaFoldDB" id="A0A3S5CK38"/>